<name>A0AAN0Y704_VIBNA</name>
<protein>
    <submittedName>
        <fullName evidence="2">Uncharacterized protein</fullName>
    </submittedName>
</protein>
<feature type="region of interest" description="Disordered" evidence="1">
    <location>
        <begin position="110"/>
        <end position="136"/>
    </location>
</feature>
<evidence type="ECO:0000313" key="3">
    <source>
        <dbReference type="Proteomes" id="UP000092741"/>
    </source>
</evidence>
<feature type="compositionally biased region" description="Basic and acidic residues" evidence="1">
    <location>
        <begin position="118"/>
        <end position="129"/>
    </location>
</feature>
<evidence type="ECO:0000256" key="1">
    <source>
        <dbReference type="SAM" id="MobiDB-lite"/>
    </source>
</evidence>
<keyword evidence="3" id="KW-1185">Reference proteome</keyword>
<proteinExistence type="predicted"/>
<organism evidence="2 3">
    <name type="scientific">Vibrio natriegens NBRC 15636 = ATCC 14048 = DSM 759</name>
    <dbReference type="NCBI Taxonomy" id="1219067"/>
    <lineage>
        <taxon>Bacteria</taxon>
        <taxon>Pseudomonadati</taxon>
        <taxon>Pseudomonadota</taxon>
        <taxon>Gammaproteobacteria</taxon>
        <taxon>Vibrionales</taxon>
        <taxon>Vibrionaceae</taxon>
        <taxon>Vibrio</taxon>
    </lineage>
</organism>
<gene>
    <name evidence="2" type="ORF">BA890_19730</name>
</gene>
<evidence type="ECO:0000313" key="2">
    <source>
        <dbReference type="EMBL" id="ANQ14964.1"/>
    </source>
</evidence>
<dbReference type="EMBL" id="CP016346">
    <property type="protein sequence ID" value="ANQ14964.1"/>
    <property type="molecule type" value="Genomic_DNA"/>
</dbReference>
<dbReference type="AlphaFoldDB" id="A0AAN0Y704"/>
<dbReference type="KEGG" id="vna:PN96_15880"/>
<feature type="region of interest" description="Disordered" evidence="1">
    <location>
        <begin position="1"/>
        <end position="53"/>
    </location>
</feature>
<dbReference type="GeneID" id="70914309"/>
<dbReference type="Proteomes" id="UP000092741">
    <property type="component" value="Chromosome 2"/>
</dbReference>
<reference evidence="2 3" key="1">
    <citation type="submission" date="2016-07" db="EMBL/GenBank/DDBJ databases">
        <title>Developing Vibrio natriegens as a novel, fast-growing host for biotechnology.</title>
        <authorList>
            <person name="Weinstock M.T."/>
            <person name="Hesek E.D."/>
            <person name="Wilson C.M."/>
            <person name="Gibson D.G."/>
        </authorList>
    </citation>
    <scope>NUCLEOTIDE SEQUENCE [LARGE SCALE GENOMIC DNA]</scope>
    <source>
        <strain evidence="2 3">ATCC 14048</strain>
    </source>
</reference>
<sequence length="136" mass="14639">MAQTININITESQPDVQTSAQAFVTDDGPPPTGVEEVAESHDELSAPAPNGSAEFNEAAAFDDVPAPGPEDFFHEEISDLSVAPQPDMVEMAFSDSLDEHVPMPDEFMDAELTSDAIPEPKEQPVAEKKKSTRAKK</sequence>
<accession>A0AAN0Y704</accession>
<dbReference type="RefSeq" id="WP_020333519.1">
    <property type="nucleotide sequence ID" value="NZ_ATFJ01000008.1"/>
</dbReference>
<feature type="compositionally biased region" description="Polar residues" evidence="1">
    <location>
        <begin position="1"/>
        <end position="22"/>
    </location>
</feature>